<dbReference type="Pfam" id="PF21028">
    <property type="entry name" value="DUF1285_C"/>
    <property type="match status" value="1"/>
</dbReference>
<feature type="domain" description="DUF1285" evidence="2">
    <location>
        <begin position="66"/>
        <end position="151"/>
    </location>
</feature>
<feature type="domain" description="DUF1285" evidence="1">
    <location>
        <begin position="2"/>
        <end position="65"/>
    </location>
</feature>
<keyword evidence="4" id="KW-1185">Reference proteome</keyword>
<gene>
    <name evidence="3" type="ORF">IQ24_00581</name>
</gene>
<dbReference type="InterPro" id="IPR010707">
    <property type="entry name" value="DUF1285"/>
</dbReference>
<reference evidence="3 4" key="1">
    <citation type="journal article" date="2015" name="Stand. Genomic Sci.">
        <title>Genomic Encyclopedia of Bacterial and Archaeal Type Strains, Phase III: the genomes of soil and plant-associated and newly described type strains.</title>
        <authorList>
            <person name="Whitman W.B."/>
            <person name="Woyke T."/>
            <person name="Klenk H.P."/>
            <person name="Zhou Y."/>
            <person name="Lilburn T.G."/>
            <person name="Beck B.J."/>
            <person name="De Vos P."/>
            <person name="Vandamme P."/>
            <person name="Eisen J.A."/>
            <person name="Garrity G."/>
            <person name="Hugenholtz P."/>
            <person name="Kyrpides N.C."/>
        </authorList>
    </citation>
    <scope>NUCLEOTIDE SEQUENCE [LARGE SCALE GENOMIC DNA]</scope>
    <source>
        <strain evidence="3 4">CGMCC 1.5364</strain>
    </source>
</reference>
<dbReference type="Gene3D" id="2.30.270.10">
    <property type="entry name" value="duf1285 protein"/>
    <property type="match status" value="1"/>
</dbReference>
<evidence type="ECO:0008006" key="5">
    <source>
        <dbReference type="Google" id="ProtNLM"/>
    </source>
</evidence>
<organism evidence="3 4">
    <name type="scientific">Paracoccus sulfuroxidans</name>
    <dbReference type="NCBI Taxonomy" id="384678"/>
    <lineage>
        <taxon>Bacteria</taxon>
        <taxon>Pseudomonadati</taxon>
        <taxon>Pseudomonadota</taxon>
        <taxon>Alphaproteobacteria</taxon>
        <taxon>Rhodobacterales</taxon>
        <taxon>Paracoccaceae</taxon>
        <taxon>Paracoccus</taxon>
    </lineage>
</organism>
<evidence type="ECO:0000313" key="4">
    <source>
        <dbReference type="Proteomes" id="UP000316225"/>
    </source>
</evidence>
<dbReference type="PIRSF" id="PIRSF029557">
    <property type="entry name" value="UCP029557"/>
    <property type="match status" value="1"/>
</dbReference>
<comment type="caution">
    <text evidence="3">The sequence shown here is derived from an EMBL/GenBank/DDBJ whole genome shotgun (WGS) entry which is preliminary data.</text>
</comment>
<dbReference type="AlphaFoldDB" id="A0A562NX36"/>
<dbReference type="InterPro" id="IPR048341">
    <property type="entry name" value="DUF1285_N"/>
</dbReference>
<evidence type="ECO:0000313" key="3">
    <source>
        <dbReference type="EMBL" id="TWI36798.1"/>
    </source>
</evidence>
<sequence length="162" mass="18006">MHLWDPPFCGDLDMEIRTDGSWFYQGTPIGRPAMVRLFASILKREGDDYFLVTPVEKVGIRVQDAPFIAVDADIGPDEITFTTNVGESFTAGPEHRIVIRGTVDVPRPYVHVRRGLWALVDRKTFYRLAETATSDAQGRLSLCSGGVSFLLEPPLCPDTPPI</sequence>
<dbReference type="InterPro" id="IPR048342">
    <property type="entry name" value="DUF1285_C"/>
</dbReference>
<dbReference type="Proteomes" id="UP000316225">
    <property type="component" value="Unassembled WGS sequence"/>
</dbReference>
<accession>A0A562NX36</accession>
<proteinExistence type="predicted"/>
<dbReference type="Gene3D" id="3.10.540.10">
    <property type="entry name" value="duf1285 like domain"/>
    <property type="match status" value="1"/>
</dbReference>
<dbReference type="Pfam" id="PF06938">
    <property type="entry name" value="DUF1285_N"/>
    <property type="match status" value="1"/>
</dbReference>
<protein>
    <recommendedName>
        <fullName evidence="5">DUF1285 domain-containing protein</fullName>
    </recommendedName>
</protein>
<dbReference type="InterPro" id="IPR023361">
    <property type="entry name" value="DUF1285_beta_roll_sf"/>
</dbReference>
<evidence type="ECO:0000259" key="1">
    <source>
        <dbReference type="Pfam" id="PF06938"/>
    </source>
</evidence>
<dbReference type="EMBL" id="VLKU01000002">
    <property type="protein sequence ID" value="TWI36798.1"/>
    <property type="molecule type" value="Genomic_DNA"/>
</dbReference>
<name>A0A562NX36_9RHOB</name>
<evidence type="ECO:0000259" key="2">
    <source>
        <dbReference type="Pfam" id="PF21028"/>
    </source>
</evidence>